<proteinExistence type="inferred from homology"/>
<keyword evidence="2" id="KW-0645">Protease</keyword>
<dbReference type="AlphaFoldDB" id="A0A812WTK9"/>
<dbReference type="Proteomes" id="UP000601435">
    <property type="component" value="Unassembled WGS sequence"/>
</dbReference>
<dbReference type="PANTHER" id="PTHR13683">
    <property type="entry name" value="ASPARTYL PROTEASES"/>
    <property type="match status" value="1"/>
</dbReference>
<dbReference type="Pfam" id="PF00026">
    <property type="entry name" value="Asp"/>
    <property type="match status" value="1"/>
</dbReference>
<evidence type="ECO:0000259" key="6">
    <source>
        <dbReference type="PROSITE" id="PS51767"/>
    </source>
</evidence>
<evidence type="ECO:0000313" key="7">
    <source>
        <dbReference type="EMBL" id="CAE7702115.1"/>
    </source>
</evidence>
<keyword evidence="5" id="KW-0472">Membrane</keyword>
<dbReference type="InterPro" id="IPR033121">
    <property type="entry name" value="PEPTIDASE_A1"/>
</dbReference>
<accession>A0A812WTK9</accession>
<keyword evidence="5" id="KW-1133">Transmembrane helix</keyword>
<name>A0A812WTK9_9DINO</name>
<dbReference type="GO" id="GO:0006508">
    <property type="term" value="P:proteolysis"/>
    <property type="evidence" value="ECO:0007669"/>
    <property type="project" value="UniProtKB-KW"/>
</dbReference>
<dbReference type="PANTHER" id="PTHR13683:SF375">
    <property type="entry name" value="PEPTIDASE A1 DOMAIN-CONTAINING PROTEIN"/>
    <property type="match status" value="1"/>
</dbReference>
<evidence type="ECO:0000256" key="1">
    <source>
        <dbReference type="ARBA" id="ARBA00007447"/>
    </source>
</evidence>
<protein>
    <submittedName>
        <fullName evidence="7">A39 protein</fullName>
    </submittedName>
</protein>
<keyword evidence="5" id="KW-0812">Transmembrane</keyword>
<evidence type="ECO:0000256" key="2">
    <source>
        <dbReference type="ARBA" id="ARBA00022670"/>
    </source>
</evidence>
<dbReference type="Gene3D" id="2.40.70.10">
    <property type="entry name" value="Acid Proteases"/>
    <property type="match status" value="2"/>
</dbReference>
<reference evidence="7" key="1">
    <citation type="submission" date="2021-02" db="EMBL/GenBank/DDBJ databases">
        <authorList>
            <person name="Dougan E. K."/>
            <person name="Rhodes N."/>
            <person name="Thang M."/>
            <person name="Chan C."/>
        </authorList>
    </citation>
    <scope>NUCLEOTIDE SEQUENCE</scope>
</reference>
<dbReference type="GO" id="GO:0004190">
    <property type="term" value="F:aspartic-type endopeptidase activity"/>
    <property type="evidence" value="ECO:0007669"/>
    <property type="project" value="InterPro"/>
</dbReference>
<comment type="caution">
    <text evidence="7">The sequence shown here is derived from an EMBL/GenBank/DDBJ whole genome shotgun (WGS) entry which is preliminary data.</text>
</comment>
<comment type="similarity">
    <text evidence="1">Belongs to the peptidase A1 family.</text>
</comment>
<evidence type="ECO:0000313" key="8">
    <source>
        <dbReference type="Proteomes" id="UP000601435"/>
    </source>
</evidence>
<keyword evidence="8" id="KW-1185">Reference proteome</keyword>
<feature type="domain" description="Peptidase A1" evidence="6">
    <location>
        <begin position="1"/>
        <end position="301"/>
    </location>
</feature>
<feature type="transmembrane region" description="Helical" evidence="5">
    <location>
        <begin position="338"/>
        <end position="360"/>
    </location>
</feature>
<evidence type="ECO:0000256" key="4">
    <source>
        <dbReference type="ARBA" id="ARBA00022801"/>
    </source>
</evidence>
<evidence type="ECO:0000256" key="3">
    <source>
        <dbReference type="ARBA" id="ARBA00022729"/>
    </source>
</evidence>
<gene>
    <name evidence="7" type="primary">A39</name>
    <name evidence="7" type="ORF">SNEC2469_LOCUS20225</name>
</gene>
<organism evidence="7 8">
    <name type="scientific">Symbiodinium necroappetens</name>
    <dbReference type="NCBI Taxonomy" id="1628268"/>
    <lineage>
        <taxon>Eukaryota</taxon>
        <taxon>Sar</taxon>
        <taxon>Alveolata</taxon>
        <taxon>Dinophyceae</taxon>
        <taxon>Suessiales</taxon>
        <taxon>Symbiodiniaceae</taxon>
        <taxon>Symbiodinium</taxon>
    </lineage>
</organism>
<keyword evidence="4" id="KW-0378">Hydrolase</keyword>
<keyword evidence="3" id="KW-0732">Signal</keyword>
<evidence type="ECO:0000256" key="5">
    <source>
        <dbReference type="SAM" id="Phobius"/>
    </source>
</evidence>
<dbReference type="EMBL" id="CAJNJA010035064">
    <property type="protein sequence ID" value="CAE7702115.1"/>
    <property type="molecule type" value="Genomic_DNA"/>
</dbReference>
<dbReference type="PROSITE" id="PS51767">
    <property type="entry name" value="PEPTIDASE_A1"/>
    <property type="match status" value="1"/>
</dbReference>
<dbReference type="InterPro" id="IPR021109">
    <property type="entry name" value="Peptidase_aspartic_dom_sf"/>
</dbReference>
<dbReference type="SUPFAM" id="SSF50630">
    <property type="entry name" value="Acid proteases"/>
    <property type="match status" value="1"/>
</dbReference>
<dbReference type="InterPro" id="IPR001461">
    <property type="entry name" value="Aspartic_peptidase_A1"/>
</dbReference>
<dbReference type="OrthoDB" id="2747330at2759"/>
<sequence length="376" mass="40961">MEASNTSRTLPCGPDCNRCDAARCGYLQSYSEGSSISGVWFRDLVMLNGSDADNHPVEASLGCHLDERKLFYTQKVNGIFGLAPHGITGRSNVLKDLFKDKAHVNTAVFAICLGEWGGELSVGGYDTRYTALGSRMQWLPLHHAGYYGVDLRSIRFDTHVVANSEEFTGRTVVDSGTTFTYFPAKVFETLRQSVIATCQGSRCGARSAGKDCWLLPTGSRPAKFAPIILTFSGGNGEADISVSWPANAYLFRRGMRGVDGFEAWCLAFASNGFSKETVLGISFFMHKLLVFDTASSKLGLEVANCPEHHHSTQLTAQASTSQDSPVEEHLRQDSMRHLGLVLGCTGVVLLLVSLGMFTWACCSSEVENDSTENFLD</sequence>